<reference evidence="2" key="2">
    <citation type="submission" date="2024-04" db="EMBL/GenBank/DDBJ databases">
        <authorList>
            <person name="Chen Y."/>
            <person name="Shah S."/>
            <person name="Dougan E. K."/>
            <person name="Thang M."/>
            <person name="Chan C."/>
        </authorList>
    </citation>
    <scope>NUCLEOTIDE SEQUENCE [LARGE SCALE GENOMIC DNA]</scope>
</reference>
<dbReference type="AlphaFoldDB" id="A0A9P1GSC0"/>
<reference evidence="1" key="1">
    <citation type="submission" date="2022-10" db="EMBL/GenBank/DDBJ databases">
        <authorList>
            <person name="Chen Y."/>
            <person name="Dougan E. K."/>
            <person name="Chan C."/>
            <person name="Rhodes N."/>
            <person name="Thang M."/>
        </authorList>
    </citation>
    <scope>NUCLEOTIDE SEQUENCE</scope>
</reference>
<proteinExistence type="predicted"/>
<protein>
    <submittedName>
        <fullName evidence="1">Uncharacterized protein</fullName>
    </submittedName>
</protein>
<evidence type="ECO:0000313" key="1">
    <source>
        <dbReference type="EMBL" id="CAI4019952.1"/>
    </source>
</evidence>
<comment type="caution">
    <text evidence="1">The sequence shown here is derived from an EMBL/GenBank/DDBJ whole genome shotgun (WGS) entry which is preliminary data.</text>
</comment>
<dbReference type="EMBL" id="CAMXCT020006781">
    <property type="protein sequence ID" value="CAL1173327.1"/>
    <property type="molecule type" value="Genomic_DNA"/>
</dbReference>
<organism evidence="1">
    <name type="scientific">Cladocopium goreaui</name>
    <dbReference type="NCBI Taxonomy" id="2562237"/>
    <lineage>
        <taxon>Eukaryota</taxon>
        <taxon>Sar</taxon>
        <taxon>Alveolata</taxon>
        <taxon>Dinophyceae</taxon>
        <taxon>Suessiales</taxon>
        <taxon>Symbiodiniaceae</taxon>
        <taxon>Cladocopium</taxon>
    </lineage>
</organism>
<dbReference type="EMBL" id="CAMXCT030006781">
    <property type="protein sequence ID" value="CAL4807264.1"/>
    <property type="molecule type" value="Genomic_DNA"/>
</dbReference>
<accession>A0A9P1GSC0</accession>
<name>A0A9P1GSC0_9DINO</name>
<evidence type="ECO:0000313" key="2">
    <source>
        <dbReference type="EMBL" id="CAL1173327.1"/>
    </source>
</evidence>
<dbReference type="EMBL" id="CAMXCT010006781">
    <property type="protein sequence ID" value="CAI4019952.1"/>
    <property type="molecule type" value="Genomic_DNA"/>
</dbReference>
<keyword evidence="3" id="KW-1185">Reference proteome</keyword>
<evidence type="ECO:0000313" key="3">
    <source>
        <dbReference type="Proteomes" id="UP001152797"/>
    </source>
</evidence>
<sequence length="155" mass="16754">MSALKLLNAFPAGALHGAGVLANTKASYAPSTSLIAFSKVKQAGKLNYMIGKDLKECLDCLRSIREDRRLTARCHLHALDQGCAKNYEGASPAPAMQAWGCDPSYRISHSGDEKDQVRKLLKPDGQVPPLLELSKAYPRRAALTSFSEAGQCHAE</sequence>
<gene>
    <name evidence="1" type="ORF">C1SCF055_LOCUS44408</name>
</gene>
<dbReference type="Proteomes" id="UP001152797">
    <property type="component" value="Unassembled WGS sequence"/>
</dbReference>